<sequence>MKRAVIFLPGIMGSVLKRGNNVIWPGSVTSVLLPYNRMADLMRPELVATDVWRQLGPFHVYDSILTDLDSWGFKEGDALYPFPYDWRKSNLDAAQQLADLVDKVVAQHNGNVVITLLAHSMGGLVARFYLESLNFDKRPGFARVTNLFTMGTPHRGAPLALTASLGMEKRLFLSASQVLQLAGDSRFPAVYELLPPLGEPFLWDAKDKFDPQDIYSPRIATDPGGLNLNANNLRAAQTFRQGLDFQRKPALVRYFSFYGTDHPTPSYLTLSLTLKDQVRPYTLDKSGDGTVPIWSGQPNGIQSMPVPGEHSKLFRSGALRNILIELLEVPLRLSAAITVQLSLSPKVALPTDPIHASLVFPDAPGSIVGTLTVYRLQLSEDGTEIGETAFGNPVSMNYNGASAEVITVTFEAPNFKGYYRARFAGSGMNNAEDEFVVQDPPDR</sequence>
<dbReference type="GO" id="GO:0006629">
    <property type="term" value="P:lipid metabolic process"/>
    <property type="evidence" value="ECO:0007669"/>
    <property type="project" value="InterPro"/>
</dbReference>
<keyword evidence="2" id="KW-1185">Reference proteome</keyword>
<accession>A0A9X0QFE4</accession>
<dbReference type="InterPro" id="IPR003386">
    <property type="entry name" value="LACT/PDAT_acylTrfase"/>
</dbReference>
<dbReference type="SUPFAM" id="SSF53474">
    <property type="entry name" value="alpha/beta-Hydrolases"/>
    <property type="match status" value="1"/>
</dbReference>
<dbReference type="InterPro" id="IPR029058">
    <property type="entry name" value="AB_hydrolase_fold"/>
</dbReference>
<dbReference type="PANTHER" id="PTHR11440">
    <property type="entry name" value="LECITHIN-CHOLESTEROL ACYLTRANSFERASE-RELATED"/>
    <property type="match status" value="1"/>
</dbReference>
<dbReference type="Gene3D" id="3.40.50.1820">
    <property type="entry name" value="alpha/beta hydrolase"/>
    <property type="match status" value="1"/>
</dbReference>
<proteinExistence type="predicted"/>
<dbReference type="AlphaFoldDB" id="A0A9X0QFE4"/>
<dbReference type="GO" id="GO:0008374">
    <property type="term" value="F:O-acyltransferase activity"/>
    <property type="evidence" value="ECO:0007669"/>
    <property type="project" value="InterPro"/>
</dbReference>
<comment type="caution">
    <text evidence="1">The sequence shown here is derived from an EMBL/GenBank/DDBJ whole genome shotgun (WGS) entry which is preliminary data.</text>
</comment>
<dbReference type="RefSeq" id="WP_183977871.1">
    <property type="nucleotide sequence ID" value="NZ_JACHEB010000006.1"/>
</dbReference>
<evidence type="ECO:0000313" key="2">
    <source>
        <dbReference type="Proteomes" id="UP000535182"/>
    </source>
</evidence>
<gene>
    <name evidence="1" type="ORF">HDF14_003044</name>
</gene>
<organism evidence="1 2">
    <name type="scientific">Tunturiibacter gelidiferens</name>
    <dbReference type="NCBI Taxonomy" id="3069689"/>
    <lineage>
        <taxon>Bacteria</taxon>
        <taxon>Pseudomonadati</taxon>
        <taxon>Acidobacteriota</taxon>
        <taxon>Terriglobia</taxon>
        <taxon>Terriglobales</taxon>
        <taxon>Acidobacteriaceae</taxon>
        <taxon>Tunturiibacter</taxon>
    </lineage>
</organism>
<dbReference type="EMBL" id="JACHEB010000006">
    <property type="protein sequence ID" value="MBB5329426.1"/>
    <property type="molecule type" value="Genomic_DNA"/>
</dbReference>
<protein>
    <submittedName>
        <fullName evidence="1">Pimeloyl-ACP methyl ester carboxylesterase</fullName>
    </submittedName>
</protein>
<dbReference type="Pfam" id="PF02450">
    <property type="entry name" value="LCAT"/>
    <property type="match status" value="1"/>
</dbReference>
<reference evidence="1 2" key="1">
    <citation type="submission" date="2020-08" db="EMBL/GenBank/DDBJ databases">
        <title>Genomic Encyclopedia of Type Strains, Phase IV (KMG-V): Genome sequencing to study the core and pangenomes of soil and plant-associated prokaryotes.</title>
        <authorList>
            <person name="Whitman W."/>
        </authorList>
    </citation>
    <scope>NUCLEOTIDE SEQUENCE [LARGE SCALE GENOMIC DNA]</scope>
    <source>
        <strain evidence="1 2">X5P2</strain>
    </source>
</reference>
<dbReference type="Proteomes" id="UP000535182">
    <property type="component" value="Unassembled WGS sequence"/>
</dbReference>
<evidence type="ECO:0000313" key="1">
    <source>
        <dbReference type="EMBL" id="MBB5329426.1"/>
    </source>
</evidence>
<name>A0A9X0QFE4_9BACT</name>